<name>A0A1W1BJL9_9ZZZZ</name>
<sequence>MKKALVVSAVASSQGKTLLTMALLRHFSSQEVRPFKIGPDFIDPQFHKKVSGVDSVNLDGYMMNQSQVEWIFNQYYKDINICEGVMGFYDGMDKQSSAYDIAKVLNLPTLLILDGGGSYITVSAVLKGLLEFRDDNTIKAVVLNHISSQMHFELIKKHIELEIKNIVVIGWIGKNLQTIKSRHLGLDLNELEILELDKISDEVLEHIDISLLENIMKISPKEITTYPFTDIIKEDKKAVLVNDINFSFLYYDNLIYLKERYREVLIIDATKDEEIPEDADIVIIVGGYVETEDSYNRIKNSNNFRNSLISHANSNKAIYAECAGLIYLGEYIDDKEMSKIIPISFTLENKRERLGYYKSIDKDNNIEKGHAFHYSKPIKAPVGNIKLYKNSQKIAKDGGWVINNIITTYLHTMWRKSYIFK</sequence>
<dbReference type="Pfam" id="PF07685">
    <property type="entry name" value="GATase_3"/>
    <property type="match status" value="1"/>
</dbReference>
<dbReference type="InterPro" id="IPR004484">
    <property type="entry name" value="CbiA/CobB_synth"/>
</dbReference>
<dbReference type="InterPro" id="IPR027417">
    <property type="entry name" value="P-loop_NTPase"/>
</dbReference>
<dbReference type="PANTHER" id="PTHR43873:SF1">
    <property type="entry name" value="COBYRINATE A,C-DIAMIDE SYNTHASE"/>
    <property type="match status" value="1"/>
</dbReference>
<evidence type="ECO:0000259" key="2">
    <source>
        <dbReference type="Pfam" id="PF07685"/>
    </source>
</evidence>
<dbReference type="AlphaFoldDB" id="A0A1W1BJL9"/>
<keyword evidence="1" id="KW-0315">Glutamine amidotransferase</keyword>
<evidence type="ECO:0000313" key="3">
    <source>
        <dbReference type="EMBL" id="SFV53703.1"/>
    </source>
</evidence>
<organism evidence="3">
    <name type="scientific">hydrothermal vent metagenome</name>
    <dbReference type="NCBI Taxonomy" id="652676"/>
    <lineage>
        <taxon>unclassified sequences</taxon>
        <taxon>metagenomes</taxon>
        <taxon>ecological metagenomes</taxon>
    </lineage>
</organism>
<dbReference type="SUPFAM" id="SSF52540">
    <property type="entry name" value="P-loop containing nucleoside triphosphate hydrolases"/>
    <property type="match status" value="1"/>
</dbReference>
<evidence type="ECO:0000256" key="1">
    <source>
        <dbReference type="ARBA" id="ARBA00022962"/>
    </source>
</evidence>
<dbReference type="PANTHER" id="PTHR43873">
    <property type="entry name" value="COBYRINATE A,C-DIAMIDE SYNTHASE"/>
    <property type="match status" value="1"/>
</dbReference>
<gene>
    <name evidence="3" type="ORF">MNB_SV-9-1258</name>
</gene>
<proteinExistence type="predicted"/>
<dbReference type="EMBL" id="FPHG01000020">
    <property type="protein sequence ID" value="SFV53703.1"/>
    <property type="molecule type" value="Genomic_DNA"/>
</dbReference>
<dbReference type="PROSITE" id="PS51274">
    <property type="entry name" value="GATASE_COBBQ"/>
    <property type="match status" value="1"/>
</dbReference>
<dbReference type="GO" id="GO:0042242">
    <property type="term" value="F:cobyrinic acid a,c-diamide synthase activity"/>
    <property type="evidence" value="ECO:0007669"/>
    <property type="project" value="InterPro"/>
</dbReference>
<dbReference type="SUPFAM" id="SSF52317">
    <property type="entry name" value="Class I glutamine amidotransferase-like"/>
    <property type="match status" value="1"/>
</dbReference>
<dbReference type="Gene3D" id="3.40.50.300">
    <property type="entry name" value="P-loop containing nucleotide triphosphate hydrolases"/>
    <property type="match status" value="1"/>
</dbReference>
<dbReference type="Gene3D" id="3.40.50.880">
    <property type="match status" value="1"/>
</dbReference>
<protein>
    <submittedName>
        <fullName evidence="3">Cobyrinic acid A,C-diamide synthase</fullName>
    </submittedName>
</protein>
<reference evidence="3" key="1">
    <citation type="submission" date="2016-10" db="EMBL/GenBank/DDBJ databases">
        <authorList>
            <person name="de Groot N.N."/>
        </authorList>
    </citation>
    <scope>NUCLEOTIDE SEQUENCE</scope>
</reference>
<dbReference type="InterPro" id="IPR029062">
    <property type="entry name" value="Class_I_gatase-like"/>
</dbReference>
<feature type="domain" description="CobB/CobQ-like glutamine amidotransferase" evidence="2">
    <location>
        <begin position="244"/>
        <end position="416"/>
    </location>
</feature>
<accession>A0A1W1BJL9</accession>
<dbReference type="NCBIfam" id="NF002204">
    <property type="entry name" value="PRK01077.1"/>
    <property type="match status" value="1"/>
</dbReference>
<dbReference type="InterPro" id="IPR011698">
    <property type="entry name" value="GATase_3"/>
</dbReference>